<dbReference type="EMBL" id="JAGGMQ010000001">
    <property type="protein sequence ID" value="MBP2170731.1"/>
    <property type="molecule type" value="Genomic_DNA"/>
</dbReference>
<evidence type="ECO:0000313" key="1">
    <source>
        <dbReference type="EMBL" id="MBP2170731.1"/>
    </source>
</evidence>
<sequence length="75" mass="8137">MTAGGVWEVGANWVAREDDVAGMASGSVLQPAINITIPTRMIFLITENPEQLNSAGRMAGNDWRSQNQLFMAAEE</sequence>
<dbReference type="Proteomes" id="UP001195624">
    <property type="component" value="Unassembled WGS sequence"/>
</dbReference>
<dbReference type="RefSeq" id="WP_017802578.1">
    <property type="nucleotide sequence ID" value="NZ_JAGGMQ010000001.1"/>
</dbReference>
<keyword evidence="2" id="KW-1185">Reference proteome</keyword>
<proteinExistence type="predicted"/>
<accession>A0ABS4PDL5</accession>
<evidence type="ECO:0000313" key="2">
    <source>
        <dbReference type="Proteomes" id="UP001195624"/>
    </source>
</evidence>
<reference evidence="1 2" key="1">
    <citation type="submission" date="2021-03" db="EMBL/GenBank/DDBJ databases">
        <authorList>
            <person name="D'Agostino P."/>
            <person name="Huntemann M."/>
            <person name="Clum A."/>
            <person name="Spunde A."/>
            <person name="Palaniappan K."/>
            <person name="Ritter S."/>
            <person name="Mikhailova N."/>
            <person name="Chen I.-M."/>
            <person name="Stamatis D."/>
            <person name="Reddy T."/>
            <person name="O'Malley R."/>
            <person name="Daum C."/>
            <person name="Shapiro N."/>
            <person name="Ivanova N."/>
            <person name="Kyrpides N."/>
            <person name="Woyke T."/>
        </authorList>
    </citation>
    <scope>NUCLEOTIDE SEQUENCE [LARGE SCALE GENOMIC DNA]</scope>
    <source>
        <strain evidence="1 2">WS4403</strain>
    </source>
</reference>
<gene>
    <name evidence="1" type="ORF">J2125_003923</name>
</gene>
<name>A0ABS4PDL5_9GAMM</name>
<protein>
    <submittedName>
        <fullName evidence="1">Uncharacterized protein</fullName>
    </submittedName>
</protein>
<comment type="caution">
    <text evidence="1">The sequence shown here is derived from an EMBL/GenBank/DDBJ whole genome shotgun (WGS) entry which is preliminary data.</text>
</comment>
<organism evidence="1 2">
    <name type="scientific">Winslowiella toletana</name>
    <dbReference type="NCBI Taxonomy" id="92490"/>
    <lineage>
        <taxon>Bacteria</taxon>
        <taxon>Pseudomonadati</taxon>
        <taxon>Pseudomonadota</taxon>
        <taxon>Gammaproteobacteria</taxon>
        <taxon>Enterobacterales</taxon>
        <taxon>Erwiniaceae</taxon>
        <taxon>Winslowiella</taxon>
    </lineage>
</organism>
<reference evidence="2" key="2">
    <citation type="submission" date="2023-07" db="EMBL/GenBank/DDBJ databases">
        <title>Genome mining of underrepresented organisms for secondary metabolites.</title>
        <authorList>
            <person name="D'Agostino P.M."/>
        </authorList>
    </citation>
    <scope>NUCLEOTIDE SEQUENCE [LARGE SCALE GENOMIC DNA]</scope>
    <source>
        <strain evidence="2">WS4403</strain>
    </source>
</reference>